<evidence type="ECO:0000256" key="13">
    <source>
        <dbReference type="PIRSR" id="PIRSR602401-1"/>
    </source>
</evidence>
<evidence type="ECO:0000256" key="5">
    <source>
        <dbReference type="ARBA" id="ARBA00022617"/>
    </source>
</evidence>
<dbReference type="GO" id="GO:0005789">
    <property type="term" value="C:endoplasmic reticulum membrane"/>
    <property type="evidence" value="ECO:0007669"/>
    <property type="project" value="UniProtKB-SubCell"/>
</dbReference>
<dbReference type="EMBL" id="BTSY01000004">
    <property type="protein sequence ID" value="GMT22427.1"/>
    <property type="molecule type" value="Genomic_DNA"/>
</dbReference>
<keyword evidence="8" id="KW-0492">Microsome</keyword>
<proteinExistence type="inferred from homology"/>
<dbReference type="SUPFAM" id="SSF48264">
    <property type="entry name" value="Cytochrome P450"/>
    <property type="match status" value="1"/>
</dbReference>
<evidence type="ECO:0000313" key="15">
    <source>
        <dbReference type="EMBL" id="GMT22427.1"/>
    </source>
</evidence>
<sequence>QIAAHREAIDYAEEESADFCEAYLREIHMTATNADSSFHEKQLVNVCMDLWTAGVETTAATMAWGVVMLLQHPEVQSALHDELDSIVGIDRLVCMQDRARLPYTSAFIQEVQRWANILPQNLMRNAAKDAVIGGVKIAAGTPVVPQISALMSDHEAFPEPCTFDPTRFLDENGGLRSIPHFLPFSIGKRACLGEGLARMELFLFFANLAHRFNVRLSIYLRLCCVQQIVKFAVK</sequence>
<dbReference type="AlphaFoldDB" id="A0AAV5VUN9"/>
<keyword evidence="7" id="KW-0256">Endoplasmic reticulum</keyword>
<dbReference type="PROSITE" id="PS00086">
    <property type="entry name" value="CYTOCHROME_P450"/>
    <property type="match status" value="1"/>
</dbReference>
<evidence type="ECO:0000256" key="12">
    <source>
        <dbReference type="ARBA" id="ARBA00023136"/>
    </source>
</evidence>
<keyword evidence="5 13" id="KW-0349">Heme</keyword>
<dbReference type="InterPro" id="IPR001128">
    <property type="entry name" value="Cyt_P450"/>
</dbReference>
<keyword evidence="10 13" id="KW-0408">Iron</keyword>
<dbReference type="GO" id="GO:0016712">
    <property type="term" value="F:oxidoreductase activity, acting on paired donors, with incorporation or reduction of molecular oxygen, reduced flavin or flavoprotein as one donor, and incorporation of one atom of oxygen"/>
    <property type="evidence" value="ECO:0007669"/>
    <property type="project" value="TreeGrafter"/>
</dbReference>
<keyword evidence="16" id="KW-1185">Reference proteome</keyword>
<keyword evidence="9 14" id="KW-0560">Oxidoreductase</keyword>
<evidence type="ECO:0000256" key="7">
    <source>
        <dbReference type="ARBA" id="ARBA00022824"/>
    </source>
</evidence>
<dbReference type="InterPro" id="IPR036396">
    <property type="entry name" value="Cyt_P450_sf"/>
</dbReference>
<dbReference type="GO" id="GO:0005506">
    <property type="term" value="F:iron ion binding"/>
    <property type="evidence" value="ECO:0007669"/>
    <property type="project" value="InterPro"/>
</dbReference>
<dbReference type="PANTHER" id="PTHR24300:SF375">
    <property type="entry name" value="CYTOCHROME P450 FAMILY"/>
    <property type="match status" value="1"/>
</dbReference>
<evidence type="ECO:0000256" key="9">
    <source>
        <dbReference type="ARBA" id="ARBA00023002"/>
    </source>
</evidence>
<dbReference type="GO" id="GO:0020037">
    <property type="term" value="F:heme binding"/>
    <property type="evidence" value="ECO:0007669"/>
    <property type="project" value="InterPro"/>
</dbReference>
<evidence type="ECO:0000256" key="3">
    <source>
        <dbReference type="ARBA" id="ARBA00004406"/>
    </source>
</evidence>
<evidence type="ECO:0000256" key="8">
    <source>
        <dbReference type="ARBA" id="ARBA00022848"/>
    </source>
</evidence>
<dbReference type="PRINTS" id="PR00385">
    <property type="entry name" value="P450"/>
</dbReference>
<dbReference type="InterPro" id="IPR050182">
    <property type="entry name" value="Cytochrome_P450_fam2"/>
</dbReference>
<dbReference type="PANTHER" id="PTHR24300">
    <property type="entry name" value="CYTOCHROME P450 508A4-RELATED"/>
    <property type="match status" value="1"/>
</dbReference>
<comment type="subcellular location">
    <subcellularLocation>
        <location evidence="3">Endoplasmic reticulum membrane</location>
        <topology evidence="3">Peripheral membrane protein</topology>
    </subcellularLocation>
    <subcellularLocation>
        <location evidence="2">Microsome membrane</location>
        <topology evidence="2">Peripheral membrane protein</topology>
    </subcellularLocation>
</comment>
<evidence type="ECO:0008006" key="17">
    <source>
        <dbReference type="Google" id="ProtNLM"/>
    </source>
</evidence>
<protein>
    <recommendedName>
        <fullName evidence="17">Cytochrome P450</fullName>
    </recommendedName>
</protein>
<comment type="similarity">
    <text evidence="4 14">Belongs to the cytochrome P450 family.</text>
</comment>
<name>A0AAV5VUN9_9BILA</name>
<evidence type="ECO:0000256" key="1">
    <source>
        <dbReference type="ARBA" id="ARBA00001971"/>
    </source>
</evidence>
<evidence type="ECO:0000256" key="4">
    <source>
        <dbReference type="ARBA" id="ARBA00010617"/>
    </source>
</evidence>
<comment type="caution">
    <text evidence="15">The sequence shown here is derived from an EMBL/GenBank/DDBJ whole genome shotgun (WGS) entry which is preliminary data.</text>
</comment>
<evidence type="ECO:0000256" key="14">
    <source>
        <dbReference type="RuleBase" id="RU000461"/>
    </source>
</evidence>
<evidence type="ECO:0000256" key="11">
    <source>
        <dbReference type="ARBA" id="ARBA00023033"/>
    </source>
</evidence>
<keyword evidence="6 13" id="KW-0479">Metal-binding</keyword>
<evidence type="ECO:0000256" key="2">
    <source>
        <dbReference type="ARBA" id="ARBA00004174"/>
    </source>
</evidence>
<dbReference type="Gene3D" id="1.10.630.10">
    <property type="entry name" value="Cytochrome P450"/>
    <property type="match status" value="1"/>
</dbReference>
<dbReference type="GO" id="GO:0006082">
    <property type="term" value="P:organic acid metabolic process"/>
    <property type="evidence" value="ECO:0007669"/>
    <property type="project" value="TreeGrafter"/>
</dbReference>
<evidence type="ECO:0000256" key="10">
    <source>
        <dbReference type="ARBA" id="ARBA00023004"/>
    </source>
</evidence>
<dbReference type="GO" id="GO:0006805">
    <property type="term" value="P:xenobiotic metabolic process"/>
    <property type="evidence" value="ECO:0007669"/>
    <property type="project" value="TreeGrafter"/>
</dbReference>
<gene>
    <name evidence="15" type="ORF">PFISCL1PPCAC_13724</name>
</gene>
<dbReference type="Pfam" id="PF00067">
    <property type="entry name" value="p450"/>
    <property type="match status" value="1"/>
</dbReference>
<evidence type="ECO:0000313" key="16">
    <source>
        <dbReference type="Proteomes" id="UP001432322"/>
    </source>
</evidence>
<accession>A0AAV5VUN9</accession>
<evidence type="ECO:0000256" key="6">
    <source>
        <dbReference type="ARBA" id="ARBA00022723"/>
    </source>
</evidence>
<dbReference type="InterPro" id="IPR017972">
    <property type="entry name" value="Cyt_P450_CS"/>
</dbReference>
<feature type="non-terminal residue" evidence="15">
    <location>
        <position position="234"/>
    </location>
</feature>
<comment type="cofactor">
    <cofactor evidence="1 13">
        <name>heme</name>
        <dbReference type="ChEBI" id="CHEBI:30413"/>
    </cofactor>
</comment>
<organism evidence="15 16">
    <name type="scientific">Pristionchus fissidentatus</name>
    <dbReference type="NCBI Taxonomy" id="1538716"/>
    <lineage>
        <taxon>Eukaryota</taxon>
        <taxon>Metazoa</taxon>
        <taxon>Ecdysozoa</taxon>
        <taxon>Nematoda</taxon>
        <taxon>Chromadorea</taxon>
        <taxon>Rhabditida</taxon>
        <taxon>Rhabditina</taxon>
        <taxon>Diplogasteromorpha</taxon>
        <taxon>Diplogasteroidea</taxon>
        <taxon>Neodiplogasteridae</taxon>
        <taxon>Pristionchus</taxon>
    </lineage>
</organism>
<dbReference type="Proteomes" id="UP001432322">
    <property type="component" value="Unassembled WGS sequence"/>
</dbReference>
<feature type="non-terminal residue" evidence="15">
    <location>
        <position position="1"/>
    </location>
</feature>
<reference evidence="15" key="1">
    <citation type="submission" date="2023-10" db="EMBL/GenBank/DDBJ databases">
        <title>Genome assembly of Pristionchus species.</title>
        <authorList>
            <person name="Yoshida K."/>
            <person name="Sommer R.J."/>
        </authorList>
    </citation>
    <scope>NUCLEOTIDE SEQUENCE</scope>
    <source>
        <strain evidence="15">RS5133</strain>
    </source>
</reference>
<keyword evidence="12" id="KW-0472">Membrane</keyword>
<feature type="binding site" description="axial binding residue" evidence="13">
    <location>
        <position position="191"/>
    </location>
    <ligand>
        <name>heme</name>
        <dbReference type="ChEBI" id="CHEBI:30413"/>
    </ligand>
    <ligandPart>
        <name>Fe</name>
        <dbReference type="ChEBI" id="CHEBI:18248"/>
    </ligandPart>
</feature>
<dbReference type="FunFam" id="1.10.630.10:FF:000238">
    <property type="entry name" value="Cytochrome P450 2A6"/>
    <property type="match status" value="1"/>
</dbReference>
<keyword evidence="11 14" id="KW-0503">Monooxygenase</keyword>
<dbReference type="PRINTS" id="PR00463">
    <property type="entry name" value="EP450I"/>
</dbReference>
<dbReference type="InterPro" id="IPR002401">
    <property type="entry name" value="Cyt_P450_E_grp-I"/>
</dbReference>